<evidence type="ECO:0000313" key="3">
    <source>
        <dbReference type="Proteomes" id="UP001370490"/>
    </source>
</evidence>
<evidence type="ECO:0000256" key="1">
    <source>
        <dbReference type="SAM" id="MobiDB-lite"/>
    </source>
</evidence>
<organism evidence="2 3">
    <name type="scientific">Dillenia turbinata</name>
    <dbReference type="NCBI Taxonomy" id="194707"/>
    <lineage>
        <taxon>Eukaryota</taxon>
        <taxon>Viridiplantae</taxon>
        <taxon>Streptophyta</taxon>
        <taxon>Embryophyta</taxon>
        <taxon>Tracheophyta</taxon>
        <taxon>Spermatophyta</taxon>
        <taxon>Magnoliopsida</taxon>
        <taxon>eudicotyledons</taxon>
        <taxon>Gunneridae</taxon>
        <taxon>Pentapetalae</taxon>
        <taxon>Dilleniales</taxon>
        <taxon>Dilleniaceae</taxon>
        <taxon>Dillenia</taxon>
    </lineage>
</organism>
<protein>
    <submittedName>
        <fullName evidence="2">Uncharacterized protein</fullName>
    </submittedName>
</protein>
<evidence type="ECO:0000313" key="2">
    <source>
        <dbReference type="EMBL" id="KAK6919612.1"/>
    </source>
</evidence>
<keyword evidence="3" id="KW-1185">Reference proteome</keyword>
<sequence length="90" mass="10096">MMYKRFREESKAAKMIEEVKQIAKDTGASCKACPKFQPSFPSFLPSSKETTKAKSPILHVVQRKERGSFGDILNPTSNVAAHHMRRSPMG</sequence>
<accession>A0AAN8UZ60</accession>
<dbReference type="AlphaFoldDB" id="A0AAN8UZ60"/>
<proteinExistence type="predicted"/>
<reference evidence="2 3" key="1">
    <citation type="submission" date="2023-12" db="EMBL/GenBank/DDBJ databases">
        <title>A high-quality genome assembly for Dillenia turbinata (Dilleniales).</title>
        <authorList>
            <person name="Chanderbali A."/>
        </authorList>
    </citation>
    <scope>NUCLEOTIDE SEQUENCE [LARGE SCALE GENOMIC DNA]</scope>
    <source>
        <strain evidence="2">LSX21</strain>
        <tissue evidence="2">Leaf</tissue>
    </source>
</reference>
<name>A0AAN8UZ60_9MAGN</name>
<dbReference type="EMBL" id="JBAMMX010000021">
    <property type="protein sequence ID" value="KAK6919612.1"/>
    <property type="molecule type" value="Genomic_DNA"/>
</dbReference>
<comment type="caution">
    <text evidence="2">The sequence shown here is derived from an EMBL/GenBank/DDBJ whole genome shotgun (WGS) entry which is preliminary data.</text>
</comment>
<gene>
    <name evidence="2" type="ORF">RJ641_015516</name>
</gene>
<dbReference type="Proteomes" id="UP001370490">
    <property type="component" value="Unassembled WGS sequence"/>
</dbReference>
<feature type="region of interest" description="Disordered" evidence="1">
    <location>
        <begin position="68"/>
        <end position="90"/>
    </location>
</feature>